<dbReference type="InterPro" id="IPR054475">
    <property type="entry name" value="Znf-DPOE"/>
</dbReference>
<dbReference type="EC" id="2.7.7.7" evidence="6"/>
<comment type="similarity">
    <text evidence="6">Belongs to the DNA polymerase type-B family.</text>
</comment>
<dbReference type="PANTHER" id="PTHR10670">
    <property type="entry name" value="DNA POLYMERASE EPSILON CATALYTIC SUBUNIT A"/>
    <property type="match status" value="1"/>
</dbReference>
<dbReference type="Pfam" id="PF23250">
    <property type="entry name" value="zf_DPOE_2"/>
    <property type="match status" value="1"/>
</dbReference>
<dbReference type="Pfam" id="PF22912">
    <property type="entry name" value="zf-DPOE"/>
    <property type="match status" value="1"/>
</dbReference>
<dbReference type="GO" id="GO:0008270">
    <property type="term" value="F:zinc ion binding"/>
    <property type="evidence" value="ECO:0007669"/>
    <property type="project" value="UniProtKB-KW"/>
</dbReference>
<dbReference type="GO" id="GO:0051539">
    <property type="term" value="F:4 iron, 4 sulfur cluster binding"/>
    <property type="evidence" value="ECO:0007669"/>
    <property type="project" value="UniProtKB-KW"/>
</dbReference>
<comment type="subcellular location">
    <subcellularLocation>
        <location evidence="6">Nucleus</location>
    </subcellularLocation>
</comment>
<evidence type="ECO:0000256" key="1">
    <source>
        <dbReference type="ARBA" id="ARBA00022679"/>
    </source>
</evidence>
<dbReference type="GO" id="GO:0006287">
    <property type="term" value="P:base-excision repair, gap-filling"/>
    <property type="evidence" value="ECO:0007669"/>
    <property type="project" value="TreeGrafter"/>
</dbReference>
<dbReference type="GO" id="GO:0006297">
    <property type="term" value="P:nucleotide-excision repair, DNA gap filling"/>
    <property type="evidence" value="ECO:0007669"/>
    <property type="project" value="TreeGrafter"/>
</dbReference>
<dbReference type="EMBL" id="HBGG01025565">
    <property type="protein sequence ID" value="CAD9210984.1"/>
    <property type="molecule type" value="Transcribed_RNA"/>
</dbReference>
<dbReference type="PANTHER" id="PTHR10670:SF0">
    <property type="entry name" value="DNA POLYMERASE EPSILON CATALYTIC SUBUNIT A"/>
    <property type="match status" value="1"/>
</dbReference>
<dbReference type="InterPro" id="IPR029703">
    <property type="entry name" value="POL2"/>
</dbReference>
<evidence type="ECO:0000256" key="6">
    <source>
        <dbReference type="RuleBase" id="RU365029"/>
    </source>
</evidence>
<dbReference type="GO" id="GO:0003677">
    <property type="term" value="F:DNA binding"/>
    <property type="evidence" value="ECO:0007669"/>
    <property type="project" value="UniProtKB-KW"/>
</dbReference>
<dbReference type="GO" id="GO:0008310">
    <property type="term" value="F:single-stranded DNA 3'-5' DNA exonuclease activity"/>
    <property type="evidence" value="ECO:0007669"/>
    <property type="project" value="TreeGrafter"/>
</dbReference>
<evidence type="ECO:0000256" key="4">
    <source>
        <dbReference type="ARBA" id="ARBA00022932"/>
    </source>
</evidence>
<keyword evidence="6" id="KW-0479">Metal-binding</keyword>
<dbReference type="GO" id="GO:0000278">
    <property type="term" value="P:mitotic cell cycle"/>
    <property type="evidence" value="ECO:0007669"/>
    <property type="project" value="TreeGrafter"/>
</dbReference>
<dbReference type="GO" id="GO:0045004">
    <property type="term" value="P:DNA replication proofreading"/>
    <property type="evidence" value="ECO:0007669"/>
    <property type="project" value="TreeGrafter"/>
</dbReference>
<keyword evidence="5 6" id="KW-0238">DNA-binding</keyword>
<evidence type="ECO:0000313" key="8">
    <source>
        <dbReference type="EMBL" id="CAD9210984.1"/>
    </source>
</evidence>
<dbReference type="GO" id="GO:0008622">
    <property type="term" value="C:epsilon DNA polymerase complex"/>
    <property type="evidence" value="ECO:0007669"/>
    <property type="project" value="InterPro"/>
</dbReference>
<name>A0A7S1SX62_9CHLO</name>
<keyword evidence="6" id="KW-0863">Zinc-finger</keyword>
<accession>A0A7S1SX62</accession>
<feature type="domain" description="DNA polymerase-epsilon zinc finger" evidence="7">
    <location>
        <begin position="159"/>
        <end position="216"/>
    </location>
</feature>
<keyword evidence="6" id="KW-0862">Zinc</keyword>
<comment type="catalytic activity">
    <reaction evidence="6">
        <text>DNA(n) + a 2'-deoxyribonucleoside 5'-triphosphate = DNA(n+1) + diphosphate</text>
        <dbReference type="Rhea" id="RHEA:22508"/>
        <dbReference type="Rhea" id="RHEA-COMP:17339"/>
        <dbReference type="Rhea" id="RHEA-COMP:17340"/>
        <dbReference type="ChEBI" id="CHEBI:33019"/>
        <dbReference type="ChEBI" id="CHEBI:61560"/>
        <dbReference type="ChEBI" id="CHEBI:173112"/>
        <dbReference type="EC" id="2.7.7.7"/>
    </reaction>
</comment>
<gene>
    <name evidence="8" type="ORF">TCHU04912_LOCUS13223</name>
</gene>
<keyword evidence="4 6" id="KW-0239">DNA-directed DNA polymerase</keyword>
<comment type="cofactor">
    <cofactor evidence="6">
        <name>[4Fe-4S] cluster</name>
        <dbReference type="ChEBI" id="CHEBI:49883"/>
    </cofactor>
</comment>
<keyword evidence="3 6" id="KW-0235">DNA replication</keyword>
<protein>
    <recommendedName>
        <fullName evidence="6">DNA polymerase epsilon catalytic subunit</fullName>
        <ecNumber evidence="6">2.7.7.7</ecNumber>
    </recommendedName>
</protein>
<evidence type="ECO:0000256" key="3">
    <source>
        <dbReference type="ARBA" id="ARBA00022705"/>
    </source>
</evidence>
<dbReference type="AlphaFoldDB" id="A0A7S1SX62"/>
<keyword evidence="6" id="KW-0408">Iron</keyword>
<organism evidence="8">
    <name type="scientific">Tetraselmis chuii</name>
    <dbReference type="NCBI Taxonomy" id="63592"/>
    <lineage>
        <taxon>Eukaryota</taxon>
        <taxon>Viridiplantae</taxon>
        <taxon>Chlorophyta</taxon>
        <taxon>core chlorophytes</taxon>
        <taxon>Chlorodendrophyceae</taxon>
        <taxon>Chlorodendrales</taxon>
        <taxon>Chlorodendraceae</taxon>
        <taxon>Tetraselmis</taxon>
    </lineage>
</organism>
<keyword evidence="6" id="KW-0004">4Fe-4S</keyword>
<comment type="function">
    <text evidence="6">DNA polymerase II participates in chromosomal DNA replication.</text>
</comment>
<evidence type="ECO:0000256" key="2">
    <source>
        <dbReference type="ARBA" id="ARBA00022695"/>
    </source>
</evidence>
<evidence type="ECO:0000259" key="7">
    <source>
        <dbReference type="Pfam" id="PF22912"/>
    </source>
</evidence>
<proteinExistence type="inferred from homology"/>
<keyword evidence="2 6" id="KW-0548">Nucleotidyltransferase</keyword>
<keyword evidence="1 6" id="KW-0808">Transferase</keyword>
<dbReference type="GO" id="GO:0006272">
    <property type="term" value="P:leading strand elongation"/>
    <property type="evidence" value="ECO:0007669"/>
    <property type="project" value="TreeGrafter"/>
</dbReference>
<keyword evidence="6" id="KW-0539">Nucleus</keyword>
<sequence>MRSSFSPRLMSHVRTIEQQVGSGREEPRHMFPQRAGSHLSAEQLGTPALAFVRSVCAIMSLDERVEDEVALMRKNLLRMVHCKEFSDAAVFREPCLSFVLRNFICTYCNDCCDLDVCRDADIQAKRWVCRSPACGMPYDRDVVEQRLMEEVQRAGAAFQLQDLRCRKCAQTASGHMGDRCACGGLLENTNAPPKHISKLQVFHNIAEHHSFELLRETVAWLLREGASE</sequence>
<keyword evidence="6" id="KW-0411">Iron-sulfur</keyword>
<reference evidence="8" key="1">
    <citation type="submission" date="2021-01" db="EMBL/GenBank/DDBJ databases">
        <authorList>
            <person name="Corre E."/>
            <person name="Pelletier E."/>
            <person name="Niang G."/>
            <person name="Scheremetjew M."/>
            <person name="Finn R."/>
            <person name="Kale V."/>
            <person name="Holt S."/>
            <person name="Cochrane G."/>
            <person name="Meng A."/>
            <person name="Brown T."/>
            <person name="Cohen L."/>
        </authorList>
    </citation>
    <scope>NUCLEOTIDE SEQUENCE</scope>
    <source>
        <strain evidence="8">PLY429</strain>
    </source>
</reference>
<dbReference type="GO" id="GO:0003887">
    <property type="term" value="F:DNA-directed DNA polymerase activity"/>
    <property type="evidence" value="ECO:0007669"/>
    <property type="project" value="UniProtKB-KW"/>
</dbReference>
<evidence type="ECO:0000256" key="5">
    <source>
        <dbReference type="ARBA" id="ARBA00023125"/>
    </source>
</evidence>